<dbReference type="EMBL" id="JBHTEY010000004">
    <property type="protein sequence ID" value="MFC7617758.1"/>
    <property type="molecule type" value="Genomic_DNA"/>
</dbReference>
<dbReference type="InterPro" id="IPR020806">
    <property type="entry name" value="PKS_PP-bd"/>
</dbReference>
<dbReference type="InterPro" id="IPR050091">
    <property type="entry name" value="PKS_NRPS_Biosynth_Enz"/>
</dbReference>
<evidence type="ECO:0000313" key="5">
    <source>
        <dbReference type="Proteomes" id="UP001596512"/>
    </source>
</evidence>
<dbReference type="PANTHER" id="PTHR43775">
    <property type="entry name" value="FATTY ACID SYNTHASE"/>
    <property type="match status" value="1"/>
</dbReference>
<reference evidence="5" key="1">
    <citation type="journal article" date="2019" name="Int. J. Syst. Evol. Microbiol.">
        <title>The Global Catalogue of Microorganisms (GCM) 10K type strain sequencing project: providing services to taxonomists for standard genome sequencing and annotation.</title>
        <authorList>
            <consortium name="The Broad Institute Genomics Platform"/>
            <consortium name="The Broad Institute Genome Sequencing Center for Infectious Disease"/>
            <person name="Wu L."/>
            <person name="Ma J."/>
        </authorList>
    </citation>
    <scope>NUCLEOTIDE SEQUENCE [LARGE SCALE GENOMIC DNA]</scope>
    <source>
        <strain evidence="5">JCM 17695</strain>
    </source>
</reference>
<name>A0ABW2TY50_9PSEU</name>
<dbReference type="SMART" id="SM00823">
    <property type="entry name" value="PKS_PP"/>
    <property type="match status" value="1"/>
</dbReference>
<evidence type="ECO:0000256" key="2">
    <source>
        <dbReference type="ARBA" id="ARBA00022553"/>
    </source>
</evidence>
<dbReference type="Pfam" id="PF00550">
    <property type="entry name" value="PP-binding"/>
    <property type="match status" value="1"/>
</dbReference>
<keyword evidence="2" id="KW-0597">Phosphoprotein</keyword>
<sequence>MSTEDRVLTLREHIRATVARILHIDDIGDVDPNTEFVRLGMDSLASVDLKNSVENAVGVPLPSGVTFDHPTPARLAAFVDQCMSAPAVAA</sequence>
<keyword evidence="1" id="KW-0596">Phosphopantetheine</keyword>
<comment type="caution">
    <text evidence="4">The sequence shown here is derived from an EMBL/GenBank/DDBJ whole genome shotgun (WGS) entry which is preliminary data.</text>
</comment>
<dbReference type="Proteomes" id="UP001596512">
    <property type="component" value="Unassembled WGS sequence"/>
</dbReference>
<keyword evidence="5" id="KW-1185">Reference proteome</keyword>
<evidence type="ECO:0000256" key="1">
    <source>
        <dbReference type="ARBA" id="ARBA00022450"/>
    </source>
</evidence>
<evidence type="ECO:0000259" key="3">
    <source>
        <dbReference type="PROSITE" id="PS50075"/>
    </source>
</evidence>
<evidence type="ECO:0000313" key="4">
    <source>
        <dbReference type="EMBL" id="MFC7617758.1"/>
    </source>
</evidence>
<protein>
    <submittedName>
        <fullName evidence="4">Acyl carrier protein</fullName>
    </submittedName>
</protein>
<dbReference type="PANTHER" id="PTHR43775:SF37">
    <property type="entry name" value="SI:DKEY-61P9.11"/>
    <property type="match status" value="1"/>
</dbReference>
<dbReference type="Gene3D" id="1.10.1200.10">
    <property type="entry name" value="ACP-like"/>
    <property type="match status" value="1"/>
</dbReference>
<feature type="domain" description="Carrier" evidence="3">
    <location>
        <begin position="8"/>
        <end position="83"/>
    </location>
</feature>
<dbReference type="PROSITE" id="PS50075">
    <property type="entry name" value="CARRIER"/>
    <property type="match status" value="1"/>
</dbReference>
<dbReference type="InterPro" id="IPR036736">
    <property type="entry name" value="ACP-like_sf"/>
</dbReference>
<accession>A0ABW2TY50</accession>
<dbReference type="SMART" id="SM01294">
    <property type="entry name" value="PKS_PP_betabranch"/>
    <property type="match status" value="1"/>
</dbReference>
<proteinExistence type="predicted"/>
<dbReference type="InterPro" id="IPR009081">
    <property type="entry name" value="PP-bd_ACP"/>
</dbReference>
<gene>
    <name evidence="4" type="ORF">ACFQV2_34510</name>
</gene>
<organism evidence="4 5">
    <name type="scientific">Actinokineospora soli</name>
    <dbReference type="NCBI Taxonomy" id="1048753"/>
    <lineage>
        <taxon>Bacteria</taxon>
        <taxon>Bacillati</taxon>
        <taxon>Actinomycetota</taxon>
        <taxon>Actinomycetes</taxon>
        <taxon>Pseudonocardiales</taxon>
        <taxon>Pseudonocardiaceae</taxon>
        <taxon>Actinokineospora</taxon>
    </lineage>
</organism>
<dbReference type="SUPFAM" id="SSF47336">
    <property type="entry name" value="ACP-like"/>
    <property type="match status" value="1"/>
</dbReference>